<dbReference type="SMART" id="SM00562">
    <property type="entry name" value="NDK"/>
    <property type="match status" value="1"/>
</dbReference>
<evidence type="ECO:0000256" key="5">
    <source>
        <dbReference type="ARBA" id="ARBA00022777"/>
    </source>
</evidence>
<dbReference type="InterPro" id="IPR034907">
    <property type="entry name" value="NDK-like_dom"/>
</dbReference>
<comment type="similarity">
    <text evidence="2 7">Belongs to the NDK family.</text>
</comment>
<evidence type="ECO:0000256" key="4">
    <source>
        <dbReference type="ARBA" id="ARBA00022679"/>
    </source>
</evidence>
<dbReference type="InterPro" id="IPR036850">
    <property type="entry name" value="NDK-like_dom_sf"/>
</dbReference>
<dbReference type="RefSeq" id="WP_190250007.1">
    <property type="nucleotide sequence ID" value="NZ_BMPI01000010.1"/>
</dbReference>
<dbReference type="EMBL" id="BMPI01000010">
    <property type="protein sequence ID" value="GGM23386.1"/>
    <property type="molecule type" value="Genomic_DNA"/>
</dbReference>
<protein>
    <recommendedName>
        <fullName evidence="3">nucleoside-diphosphate kinase</fullName>
        <ecNumber evidence="3">2.7.4.6</ecNumber>
    </recommendedName>
</protein>
<reference evidence="9" key="2">
    <citation type="submission" date="2020-09" db="EMBL/GenBank/DDBJ databases">
        <authorList>
            <person name="Sun Q."/>
            <person name="Ohkuma M."/>
        </authorList>
    </citation>
    <scope>NUCLEOTIDE SEQUENCE</scope>
    <source>
        <strain evidence="9">JCM 19831</strain>
    </source>
</reference>
<evidence type="ECO:0000256" key="6">
    <source>
        <dbReference type="ARBA" id="ARBA00023080"/>
    </source>
</evidence>
<dbReference type="Gene3D" id="3.30.70.141">
    <property type="entry name" value="Nucleoside diphosphate kinase-like domain"/>
    <property type="match status" value="1"/>
</dbReference>
<evidence type="ECO:0000256" key="7">
    <source>
        <dbReference type="PROSITE-ProRule" id="PRU00706"/>
    </source>
</evidence>
<dbReference type="PROSITE" id="PS51374">
    <property type="entry name" value="NDPK_LIKE"/>
    <property type="match status" value="1"/>
</dbReference>
<comment type="caution">
    <text evidence="7">Lacks conserved residue(s) required for the propagation of feature annotation.</text>
</comment>
<dbReference type="Pfam" id="PF00334">
    <property type="entry name" value="NDK"/>
    <property type="match status" value="1"/>
</dbReference>
<organism evidence="9 10">
    <name type="scientific">Dactylosporangium sucinum</name>
    <dbReference type="NCBI Taxonomy" id="1424081"/>
    <lineage>
        <taxon>Bacteria</taxon>
        <taxon>Bacillati</taxon>
        <taxon>Actinomycetota</taxon>
        <taxon>Actinomycetes</taxon>
        <taxon>Micromonosporales</taxon>
        <taxon>Micromonosporaceae</taxon>
        <taxon>Dactylosporangium</taxon>
    </lineage>
</organism>
<keyword evidence="10" id="KW-1185">Reference proteome</keyword>
<gene>
    <name evidence="9" type="primary">ndk</name>
    <name evidence="9" type="ORF">GCM10007977_025730</name>
</gene>
<dbReference type="EC" id="2.7.4.6" evidence="3"/>
<dbReference type="Proteomes" id="UP000642070">
    <property type="component" value="Unassembled WGS sequence"/>
</dbReference>
<name>A0A917TI25_9ACTN</name>
<keyword evidence="4" id="KW-0808">Transferase</keyword>
<sequence length="194" mass="20786">MSAEPAAAVPAAAGADQRGVRTVSWADWTVVLLKPDCVRRGLVAPVLAWVEEAVQLVDTRRVKPTIEQVFAHYDDMLPLSEELGRDVPAELRRIYVGQSVVIALGHGPDAAARVRAMVGPTDPAAAPASTIRGRFARDSLRRAMADGRLVDNLIHTSDHAGVVERDFGIWYGPDLAHLLHPEHAPIPSSAGGNS</sequence>
<dbReference type="PANTHER" id="PTHR11349">
    <property type="entry name" value="NUCLEOSIDE DIPHOSPHATE KINASE"/>
    <property type="match status" value="1"/>
</dbReference>
<dbReference type="GO" id="GO:0004550">
    <property type="term" value="F:nucleoside diphosphate kinase activity"/>
    <property type="evidence" value="ECO:0007669"/>
    <property type="project" value="UniProtKB-EC"/>
</dbReference>
<comment type="caution">
    <text evidence="9">The sequence shown here is derived from an EMBL/GenBank/DDBJ whole genome shotgun (WGS) entry which is preliminary data.</text>
</comment>
<feature type="domain" description="Nucleoside diphosphate kinase-like" evidence="8">
    <location>
        <begin position="26"/>
        <end position="178"/>
    </location>
</feature>
<evidence type="ECO:0000313" key="9">
    <source>
        <dbReference type="EMBL" id="GGM23386.1"/>
    </source>
</evidence>
<evidence type="ECO:0000256" key="3">
    <source>
        <dbReference type="ARBA" id="ARBA00012966"/>
    </source>
</evidence>
<evidence type="ECO:0000313" key="10">
    <source>
        <dbReference type="Proteomes" id="UP000642070"/>
    </source>
</evidence>
<reference evidence="9" key="1">
    <citation type="journal article" date="2014" name="Int. J. Syst. Evol. Microbiol.">
        <title>Complete genome sequence of Corynebacterium casei LMG S-19264T (=DSM 44701T), isolated from a smear-ripened cheese.</title>
        <authorList>
            <consortium name="US DOE Joint Genome Institute (JGI-PGF)"/>
            <person name="Walter F."/>
            <person name="Albersmeier A."/>
            <person name="Kalinowski J."/>
            <person name="Ruckert C."/>
        </authorList>
    </citation>
    <scope>NUCLEOTIDE SEQUENCE</scope>
    <source>
        <strain evidence="9">JCM 19831</strain>
    </source>
</reference>
<keyword evidence="6" id="KW-0546">Nucleotide metabolism</keyword>
<evidence type="ECO:0000259" key="8">
    <source>
        <dbReference type="SMART" id="SM00562"/>
    </source>
</evidence>
<evidence type="ECO:0000256" key="1">
    <source>
        <dbReference type="ARBA" id="ARBA00001946"/>
    </source>
</evidence>
<proteinExistence type="inferred from homology"/>
<keyword evidence="5 9" id="KW-0418">Kinase</keyword>
<dbReference type="SUPFAM" id="SSF54919">
    <property type="entry name" value="Nucleoside diphosphate kinase, NDK"/>
    <property type="match status" value="1"/>
</dbReference>
<comment type="cofactor">
    <cofactor evidence="1">
        <name>Mg(2+)</name>
        <dbReference type="ChEBI" id="CHEBI:18420"/>
    </cofactor>
</comment>
<dbReference type="GO" id="GO:0009117">
    <property type="term" value="P:nucleotide metabolic process"/>
    <property type="evidence" value="ECO:0007669"/>
    <property type="project" value="UniProtKB-KW"/>
</dbReference>
<dbReference type="AlphaFoldDB" id="A0A917TI25"/>
<evidence type="ECO:0000256" key="2">
    <source>
        <dbReference type="ARBA" id="ARBA00008142"/>
    </source>
</evidence>
<accession>A0A917TI25</accession>